<dbReference type="SUPFAM" id="SSF56281">
    <property type="entry name" value="Metallo-hydrolase/oxidoreductase"/>
    <property type="match status" value="1"/>
</dbReference>
<gene>
    <name evidence="2" type="ORF">M6D93_06515</name>
</gene>
<reference evidence="2" key="2">
    <citation type="submission" date="2022-05" db="EMBL/GenBank/DDBJ databases">
        <authorList>
            <person name="Kim J.-S."/>
            <person name="Lee K."/>
            <person name="Suh M."/>
            <person name="Eom M."/>
            <person name="Kim J.-S."/>
            <person name="Kim D.-S."/>
            <person name="Ko S.-H."/>
            <person name="Shin Y."/>
            <person name="Lee J.-S."/>
        </authorList>
    </citation>
    <scope>NUCLEOTIDE SEQUENCE</scope>
    <source>
        <strain evidence="2">N237</strain>
    </source>
</reference>
<protein>
    <submittedName>
        <fullName evidence="2">MBL fold metallo-hydrolase</fullName>
    </submittedName>
</protein>
<dbReference type="RefSeq" id="WP_249773549.1">
    <property type="nucleotide sequence ID" value="NZ_CP097332.1"/>
</dbReference>
<dbReference type="CDD" id="cd16282">
    <property type="entry name" value="metallo-hydrolase-like_MBL-fold"/>
    <property type="match status" value="1"/>
</dbReference>
<dbReference type="EMBL" id="CP097332">
    <property type="protein sequence ID" value="UQX89653.1"/>
    <property type="molecule type" value="Genomic_DNA"/>
</dbReference>
<evidence type="ECO:0000313" key="3">
    <source>
        <dbReference type="Proteomes" id="UP001056336"/>
    </source>
</evidence>
<organism evidence="2 3">
    <name type="scientific">Jatrophihabitans telluris</name>
    <dbReference type="NCBI Taxonomy" id="2038343"/>
    <lineage>
        <taxon>Bacteria</taxon>
        <taxon>Bacillati</taxon>
        <taxon>Actinomycetota</taxon>
        <taxon>Actinomycetes</taxon>
        <taxon>Jatrophihabitantales</taxon>
        <taxon>Jatrophihabitantaceae</taxon>
        <taxon>Jatrophihabitans</taxon>
    </lineage>
</organism>
<evidence type="ECO:0000313" key="2">
    <source>
        <dbReference type="EMBL" id="UQX89653.1"/>
    </source>
</evidence>
<dbReference type="PANTHER" id="PTHR42951">
    <property type="entry name" value="METALLO-BETA-LACTAMASE DOMAIN-CONTAINING"/>
    <property type="match status" value="1"/>
</dbReference>
<accession>A0ABY4R2L1</accession>
<dbReference type="SMART" id="SM00849">
    <property type="entry name" value="Lactamase_B"/>
    <property type="match status" value="1"/>
</dbReference>
<evidence type="ECO:0000259" key="1">
    <source>
        <dbReference type="SMART" id="SM00849"/>
    </source>
</evidence>
<reference evidence="2" key="1">
    <citation type="journal article" date="2018" name="Int. J. Syst. Evol. Microbiol.">
        <title>Jatrophihabitans telluris sp. nov., isolated from sediment soil of lava forest wetlands and the emended description of the genus Jatrophihabitans.</title>
        <authorList>
            <person name="Lee K.C."/>
            <person name="Suh M.K."/>
            <person name="Eom M.K."/>
            <person name="Kim K.K."/>
            <person name="Kim J.S."/>
            <person name="Kim D.S."/>
            <person name="Ko S.H."/>
            <person name="Shin Y.K."/>
            <person name="Lee J.S."/>
        </authorList>
    </citation>
    <scope>NUCLEOTIDE SEQUENCE</scope>
    <source>
        <strain evidence="2">N237</strain>
    </source>
</reference>
<name>A0ABY4R2L1_9ACTN</name>
<feature type="domain" description="Metallo-beta-lactamase" evidence="1">
    <location>
        <begin position="17"/>
        <end position="208"/>
    </location>
</feature>
<dbReference type="PANTHER" id="PTHR42951:SF4">
    <property type="entry name" value="ACYL-COENZYME A THIOESTERASE MBLAC2"/>
    <property type="match status" value="1"/>
</dbReference>
<dbReference type="Gene3D" id="3.60.15.10">
    <property type="entry name" value="Ribonuclease Z/Hydroxyacylglutathione hydrolase-like"/>
    <property type="match status" value="1"/>
</dbReference>
<dbReference type="InterPro" id="IPR050855">
    <property type="entry name" value="NDM-1-like"/>
</dbReference>
<dbReference type="Pfam" id="PF00753">
    <property type="entry name" value="Lactamase_B"/>
    <property type="match status" value="1"/>
</dbReference>
<dbReference type="InterPro" id="IPR001279">
    <property type="entry name" value="Metallo-B-lactamas"/>
</dbReference>
<proteinExistence type="predicted"/>
<keyword evidence="3" id="KW-1185">Reference proteome</keyword>
<dbReference type="Proteomes" id="UP001056336">
    <property type="component" value="Chromosome"/>
</dbReference>
<dbReference type="InterPro" id="IPR036866">
    <property type="entry name" value="RibonucZ/Hydroxyglut_hydro"/>
</dbReference>
<sequence>MRELAAGVYVCSHESFALNTGLVVGTERALVIDSRASAAQGRQWLAEIRTVTSLPLVVVNTHAHLDHFFGNIAFAEDDPEVEIWAHRSGLAEMVSSGEDQREFWAGEAVRAGRPELAAELAETELIMPNRVTDLAQRIELGGRGVWLSHLGAGHTDHDLVIDLPGVVFAGDLVEQGSPPAFEDGYPLQWPDAVSALLQLGRPLIVPGHGDVVHEAFVRAQRDQLGRVAEVVRLRLAGHPKADELDYVGWPASTLDTAFGRPLSAP</sequence>